<accession>A0A847D2L8</accession>
<keyword evidence="2" id="KW-0378">Hydrolase</keyword>
<dbReference type="Gene3D" id="3.30.420.10">
    <property type="entry name" value="Ribonuclease H-like superfamily/Ribonuclease H"/>
    <property type="match status" value="1"/>
</dbReference>
<evidence type="ECO:0000313" key="5">
    <source>
        <dbReference type="EMBL" id="NLD25690.1"/>
    </source>
</evidence>
<dbReference type="AlphaFoldDB" id="A0A847D2L8"/>
<evidence type="ECO:0000256" key="2">
    <source>
        <dbReference type="ARBA" id="ARBA00022801"/>
    </source>
</evidence>
<evidence type="ECO:0000313" key="6">
    <source>
        <dbReference type="Proteomes" id="UP000545876"/>
    </source>
</evidence>
<protein>
    <recommendedName>
        <fullName evidence="4">Exonuclease domain-containing protein</fullName>
    </recommendedName>
</protein>
<evidence type="ECO:0000256" key="3">
    <source>
        <dbReference type="ARBA" id="ARBA00022839"/>
    </source>
</evidence>
<dbReference type="GO" id="GO:0008408">
    <property type="term" value="F:3'-5' exonuclease activity"/>
    <property type="evidence" value="ECO:0007669"/>
    <property type="project" value="TreeGrafter"/>
</dbReference>
<keyword evidence="3" id="KW-0269">Exonuclease</keyword>
<dbReference type="InterPro" id="IPR012337">
    <property type="entry name" value="RNaseH-like_sf"/>
</dbReference>
<comment type="caution">
    <text evidence="5">The sequence shown here is derived from an EMBL/GenBank/DDBJ whole genome shotgun (WGS) entry which is preliminary data.</text>
</comment>
<dbReference type="InterPro" id="IPR046768">
    <property type="entry name" value="ExoX-like_C"/>
</dbReference>
<dbReference type="SUPFAM" id="SSF53098">
    <property type="entry name" value="Ribonuclease H-like"/>
    <property type="match status" value="1"/>
</dbReference>
<proteinExistence type="predicted"/>
<keyword evidence="1" id="KW-0540">Nuclease</keyword>
<feature type="domain" description="Exonuclease" evidence="4">
    <location>
        <begin position="4"/>
        <end position="187"/>
    </location>
</feature>
<name>A0A847D2L8_9BACT</name>
<dbReference type="CDD" id="cd06127">
    <property type="entry name" value="DEDDh"/>
    <property type="match status" value="1"/>
</dbReference>
<dbReference type="EMBL" id="JAAZBX010000015">
    <property type="protein sequence ID" value="NLD25690.1"/>
    <property type="molecule type" value="Genomic_DNA"/>
</dbReference>
<dbReference type="InterPro" id="IPR036397">
    <property type="entry name" value="RNaseH_sf"/>
</dbReference>
<gene>
    <name evidence="5" type="ORF">GX656_03600</name>
</gene>
<dbReference type="SMART" id="SM00479">
    <property type="entry name" value="EXOIII"/>
    <property type="match status" value="1"/>
</dbReference>
<dbReference type="PANTHER" id="PTHR30231:SF4">
    <property type="entry name" value="PROTEIN NEN2"/>
    <property type="match status" value="1"/>
</dbReference>
<evidence type="ECO:0000259" key="4">
    <source>
        <dbReference type="SMART" id="SM00479"/>
    </source>
</evidence>
<organism evidence="5 6">
    <name type="scientific">Candidatus Dojkabacteria bacterium</name>
    <dbReference type="NCBI Taxonomy" id="2099670"/>
    <lineage>
        <taxon>Bacteria</taxon>
        <taxon>Candidatus Dojkabacteria</taxon>
    </lineage>
</organism>
<reference evidence="5 6" key="1">
    <citation type="journal article" date="2020" name="Biotechnol. Biofuels">
        <title>New insights from the biogas microbiome by comprehensive genome-resolved metagenomics of nearly 1600 species originating from multiple anaerobic digesters.</title>
        <authorList>
            <person name="Campanaro S."/>
            <person name="Treu L."/>
            <person name="Rodriguez-R L.M."/>
            <person name="Kovalovszki A."/>
            <person name="Ziels R.M."/>
            <person name="Maus I."/>
            <person name="Zhu X."/>
            <person name="Kougias P.G."/>
            <person name="Basile A."/>
            <person name="Luo G."/>
            <person name="Schluter A."/>
            <person name="Konstantinidis K.T."/>
            <person name="Angelidaki I."/>
        </authorList>
    </citation>
    <scope>NUCLEOTIDE SEQUENCE [LARGE SCALE GENOMIC DNA]</scope>
    <source>
        <strain evidence="5">AS06rmzACSIP_65</strain>
    </source>
</reference>
<dbReference type="Pfam" id="PF20600">
    <property type="entry name" value="ExoX-like_C"/>
    <property type="match status" value="1"/>
</dbReference>
<dbReference type="Pfam" id="PF00929">
    <property type="entry name" value="RNase_T"/>
    <property type="match status" value="1"/>
</dbReference>
<dbReference type="PANTHER" id="PTHR30231">
    <property type="entry name" value="DNA POLYMERASE III SUBUNIT EPSILON"/>
    <property type="match status" value="1"/>
</dbReference>
<dbReference type="InterPro" id="IPR013520">
    <property type="entry name" value="Ribonucl_H"/>
</dbReference>
<sequence>MNNKFLFFDTETTDVQSKDIIQLAFVTSDGKQFNEYFKPEQEITFGAMAVHHITPEFLENKTTFKGATVKDENSLTLFSELSLSKYLEKLAQEYIWVAHNAEFDLEVLKKKGVEVPKYICTLKVARNMLGEDDGKKDLESYSLQYLRYYLGLYKSETENDAVMAHDAMGDVFVLKNLFDYLVKNSSLSPENMMLISKEPQFMRNVPFGKYAGYTLEELVKIDREYLEWLKENASDKKDLVWNIERVLTNN</sequence>
<evidence type="ECO:0000256" key="1">
    <source>
        <dbReference type="ARBA" id="ARBA00022722"/>
    </source>
</evidence>
<dbReference type="Proteomes" id="UP000545876">
    <property type="component" value="Unassembled WGS sequence"/>
</dbReference>
<dbReference type="GO" id="GO:0003676">
    <property type="term" value="F:nucleic acid binding"/>
    <property type="evidence" value="ECO:0007669"/>
    <property type="project" value="InterPro"/>
</dbReference>